<sequence length="123" mass="14015">MGVFLLPNIKLQSFFKALELGFSSVNIQLRIIGFASQGYFPYSHIHSPDFLKDLLIVKTMLNHNTRPRFGKQLPIGLMLGSSSVIKRQRFTNPWLIRMRVEFASDDGIEEGEMTVGPPFVKLM</sequence>
<evidence type="ECO:0000313" key="2">
    <source>
        <dbReference type="Proteomes" id="UP001157006"/>
    </source>
</evidence>
<accession>A0AAV0ZUJ2</accession>
<dbReference type="AlphaFoldDB" id="A0AAV0ZUJ2"/>
<gene>
    <name evidence="1" type="ORF">VFH_II205840</name>
</gene>
<reference evidence="1 2" key="1">
    <citation type="submission" date="2023-01" db="EMBL/GenBank/DDBJ databases">
        <authorList>
            <person name="Kreplak J."/>
        </authorList>
    </citation>
    <scope>NUCLEOTIDE SEQUENCE [LARGE SCALE GENOMIC DNA]</scope>
</reference>
<evidence type="ECO:0000313" key="1">
    <source>
        <dbReference type="EMBL" id="CAI8600090.1"/>
    </source>
</evidence>
<organism evidence="1 2">
    <name type="scientific">Vicia faba</name>
    <name type="common">Broad bean</name>
    <name type="synonym">Faba vulgaris</name>
    <dbReference type="NCBI Taxonomy" id="3906"/>
    <lineage>
        <taxon>Eukaryota</taxon>
        <taxon>Viridiplantae</taxon>
        <taxon>Streptophyta</taxon>
        <taxon>Embryophyta</taxon>
        <taxon>Tracheophyta</taxon>
        <taxon>Spermatophyta</taxon>
        <taxon>Magnoliopsida</taxon>
        <taxon>eudicotyledons</taxon>
        <taxon>Gunneridae</taxon>
        <taxon>Pentapetalae</taxon>
        <taxon>rosids</taxon>
        <taxon>fabids</taxon>
        <taxon>Fabales</taxon>
        <taxon>Fabaceae</taxon>
        <taxon>Papilionoideae</taxon>
        <taxon>50 kb inversion clade</taxon>
        <taxon>NPAAA clade</taxon>
        <taxon>Hologalegina</taxon>
        <taxon>IRL clade</taxon>
        <taxon>Fabeae</taxon>
        <taxon>Vicia</taxon>
    </lineage>
</organism>
<dbReference type="EMBL" id="OX451737">
    <property type="protein sequence ID" value="CAI8600090.1"/>
    <property type="molecule type" value="Genomic_DNA"/>
</dbReference>
<proteinExistence type="predicted"/>
<protein>
    <submittedName>
        <fullName evidence="1">Uncharacterized protein</fullName>
    </submittedName>
</protein>
<name>A0AAV0ZUJ2_VICFA</name>
<dbReference type="Proteomes" id="UP001157006">
    <property type="component" value="Chromosome 2"/>
</dbReference>
<keyword evidence="2" id="KW-1185">Reference proteome</keyword>